<dbReference type="Proteomes" id="UP001303587">
    <property type="component" value="Chromosome"/>
</dbReference>
<dbReference type="AlphaFoldDB" id="A0AA96V6S5"/>
<dbReference type="Pfam" id="PF03592">
    <property type="entry name" value="Terminase_2"/>
    <property type="match status" value="1"/>
</dbReference>
<dbReference type="InterPro" id="IPR052404">
    <property type="entry name" value="SPP1-like_terminase"/>
</dbReference>
<evidence type="ECO:0000256" key="1">
    <source>
        <dbReference type="ARBA" id="ARBA00022612"/>
    </source>
</evidence>
<protein>
    <recommendedName>
        <fullName evidence="5">Terminase small subunit</fullName>
    </recommendedName>
</protein>
<proteinExistence type="predicted"/>
<accession>A0AA96V6S5</accession>
<gene>
    <name evidence="3" type="ORF">MsAc7_17810</name>
</gene>
<dbReference type="Gene3D" id="1.10.10.1400">
    <property type="entry name" value="Terminase, small subunit, N-terminal DNA-binding domain, HTH motif"/>
    <property type="match status" value="1"/>
</dbReference>
<dbReference type="PANTHER" id="PTHR41328:SF2">
    <property type="entry name" value="TERMINASE SMALL SUBUNIT"/>
    <property type="match status" value="1"/>
</dbReference>
<organism evidence="3 4">
    <name type="scientific">Methanolapillus millepedarum</name>
    <dbReference type="NCBI Taxonomy" id="3028296"/>
    <lineage>
        <taxon>Archaea</taxon>
        <taxon>Methanobacteriati</taxon>
        <taxon>Methanobacteriota</taxon>
        <taxon>Stenosarchaea group</taxon>
        <taxon>Methanomicrobia</taxon>
        <taxon>Methanosarcinales</taxon>
        <taxon>Methanosarcinaceae</taxon>
        <taxon>Methanolapillus</taxon>
    </lineage>
</organism>
<dbReference type="InterPro" id="IPR005335">
    <property type="entry name" value="Terminase_ssu"/>
</dbReference>
<name>A0AA96V6S5_9EURY</name>
<evidence type="ECO:0000256" key="2">
    <source>
        <dbReference type="ARBA" id="ARBA00023219"/>
    </source>
</evidence>
<dbReference type="PANTHER" id="PTHR41328">
    <property type="entry name" value="TERMINASE SMALL SUBUNIT-RELATED"/>
    <property type="match status" value="1"/>
</dbReference>
<evidence type="ECO:0000313" key="4">
    <source>
        <dbReference type="Proteomes" id="UP001303587"/>
    </source>
</evidence>
<keyword evidence="4" id="KW-1185">Reference proteome</keyword>
<keyword evidence="2" id="KW-0231">Viral genome packaging</keyword>
<evidence type="ECO:0000313" key="3">
    <source>
        <dbReference type="EMBL" id="WNY26208.1"/>
    </source>
</evidence>
<dbReference type="InterPro" id="IPR038713">
    <property type="entry name" value="Terminase_Gp1_N_sf"/>
</dbReference>
<evidence type="ECO:0008006" key="5">
    <source>
        <dbReference type="Google" id="ProtNLM"/>
    </source>
</evidence>
<reference evidence="3 4" key="1">
    <citation type="submission" date="2023-07" db="EMBL/GenBank/DDBJ databases">
        <title>Closed genoem sequence of Methanosarcinaceae archaeon Ac7.</title>
        <authorList>
            <person name="Poehlein A."/>
            <person name="Protasov E."/>
            <person name="Platt K."/>
            <person name="Reeh H."/>
            <person name="Daniel R."/>
            <person name="Brune A."/>
        </authorList>
    </citation>
    <scope>NUCLEOTIDE SEQUENCE [LARGE SCALE GENOMIC DNA]</scope>
    <source>
        <strain evidence="3 4">Ac7</strain>
    </source>
</reference>
<sequence length="129" mass="14714">MANVGEKITEKQKKFAEYYVKDGNATQAYKMAGYRSKNDQTAGSCAAKLLKKPLILHEIDKIRQEIRKNRIATAIELQEFWTEKMKYAEDPRDQLKASELLAKALGMFRDNEPHASPPIIVIDVGNMKE</sequence>
<dbReference type="GO" id="GO:0051276">
    <property type="term" value="P:chromosome organization"/>
    <property type="evidence" value="ECO:0007669"/>
    <property type="project" value="InterPro"/>
</dbReference>
<dbReference type="EMBL" id="CP131060">
    <property type="protein sequence ID" value="WNY26208.1"/>
    <property type="molecule type" value="Genomic_DNA"/>
</dbReference>
<keyword evidence="1" id="KW-1188">Viral release from host cell</keyword>